<dbReference type="InterPro" id="IPR016039">
    <property type="entry name" value="Thiolase-like"/>
</dbReference>
<dbReference type="InterPro" id="IPR012328">
    <property type="entry name" value="Chalcone/stilbene_synt_C"/>
</dbReference>
<evidence type="ECO:0000259" key="3">
    <source>
        <dbReference type="Pfam" id="PF00195"/>
    </source>
</evidence>
<dbReference type="Gene3D" id="3.40.47.10">
    <property type="match status" value="2"/>
</dbReference>
<dbReference type="Pfam" id="PF00195">
    <property type="entry name" value="Chal_sti_synt_N"/>
    <property type="match status" value="1"/>
</dbReference>
<evidence type="ECO:0000313" key="5">
    <source>
        <dbReference type="EMBL" id="AFK04100.1"/>
    </source>
</evidence>
<keyword evidence="6" id="KW-1185">Reference proteome</keyword>
<reference evidence="5 6" key="1">
    <citation type="submission" date="2011-07" db="EMBL/GenBank/DDBJ databases">
        <title>The complete genome of chromosome of Emticicia oligotrophica DSM 17448.</title>
        <authorList>
            <consortium name="US DOE Joint Genome Institute (JGI-PGF)"/>
            <person name="Lucas S."/>
            <person name="Han J."/>
            <person name="Lapidus A."/>
            <person name="Bruce D."/>
            <person name="Goodwin L."/>
            <person name="Pitluck S."/>
            <person name="Peters L."/>
            <person name="Kyrpides N."/>
            <person name="Mavromatis K."/>
            <person name="Ivanova N."/>
            <person name="Ovchinnikova G."/>
            <person name="Teshima H."/>
            <person name="Detter J.C."/>
            <person name="Tapia R."/>
            <person name="Han C."/>
            <person name="Land M."/>
            <person name="Hauser L."/>
            <person name="Markowitz V."/>
            <person name="Cheng J.-F."/>
            <person name="Hugenholtz P."/>
            <person name="Woyke T."/>
            <person name="Wu D."/>
            <person name="Tindall B."/>
            <person name="Pomrenke H."/>
            <person name="Brambilla E."/>
            <person name="Klenk H.-P."/>
            <person name="Eisen J.A."/>
        </authorList>
    </citation>
    <scope>NUCLEOTIDE SEQUENCE [LARGE SCALE GENOMIC DNA]</scope>
    <source>
        <strain evidence="5 6">DSM 17448</strain>
    </source>
</reference>
<accession>A0ABN4AP25</accession>
<dbReference type="EMBL" id="CP002961">
    <property type="protein sequence ID" value="AFK04100.1"/>
    <property type="molecule type" value="Genomic_DNA"/>
</dbReference>
<keyword evidence="2" id="KW-0808">Transferase</keyword>
<feature type="domain" description="Chalcone/stilbene synthase C-terminal" evidence="4">
    <location>
        <begin position="226"/>
        <end position="354"/>
    </location>
</feature>
<proteinExistence type="inferred from homology"/>
<sequence length="355" mass="39128">MSKIVSIGTATPAFCHQQKDIMQFMLDANNPDEKNKKLIPILYHRSGIETRYSVFEDFSKIRGQWNFFGNNCTMPPLEARMNSFNDAAIALSVEAIKDCIKDTDIQEITHLITVTCTGLSAPGLDIQLIQQLGLSTNIVRTSVNFMGCYAALHALKIADAFCRADTNSKVLVVCTELCTIHFQKSNDTDAILSSTLFADGSAACLITGNDASEGLSIRQFYSQIALDGQKDMSWRLSSTGFLMTLSSYVPKLIKEEMKHLLKASLDKLQINQADINEWAVHPGGKNILEAVENALGLSASDLENSYDILRNYGNMSSPTILFVLKKIFENSQQKGNIFAVAFGPGLTMESVILEK</sequence>
<evidence type="ECO:0000256" key="2">
    <source>
        <dbReference type="ARBA" id="ARBA00022679"/>
    </source>
</evidence>
<evidence type="ECO:0000259" key="4">
    <source>
        <dbReference type="Pfam" id="PF02797"/>
    </source>
</evidence>
<dbReference type="PIRSF" id="PIRSF000451">
    <property type="entry name" value="PKS_III"/>
    <property type="match status" value="1"/>
</dbReference>
<evidence type="ECO:0000313" key="6">
    <source>
        <dbReference type="Proteomes" id="UP000002875"/>
    </source>
</evidence>
<protein>
    <submittedName>
        <fullName evidence="5">Chalcone and stilbene synthase domain protein</fullName>
    </submittedName>
</protein>
<dbReference type="Pfam" id="PF02797">
    <property type="entry name" value="Chal_sti_synt_C"/>
    <property type="match status" value="1"/>
</dbReference>
<dbReference type="Proteomes" id="UP000002875">
    <property type="component" value="Chromosome"/>
</dbReference>
<dbReference type="InterPro" id="IPR001099">
    <property type="entry name" value="Chalcone/stilbene_synt_N"/>
</dbReference>
<evidence type="ECO:0000256" key="1">
    <source>
        <dbReference type="ARBA" id="ARBA00005531"/>
    </source>
</evidence>
<dbReference type="SUPFAM" id="SSF53901">
    <property type="entry name" value="Thiolase-like"/>
    <property type="match status" value="1"/>
</dbReference>
<gene>
    <name evidence="5" type="ordered locus">Emtol_2967</name>
</gene>
<dbReference type="CDD" id="cd00831">
    <property type="entry name" value="CHS_like"/>
    <property type="match status" value="1"/>
</dbReference>
<organism evidence="5 6">
    <name type="scientific">Emticicia oligotrophica (strain DSM 17448 / CIP 109782 / MTCC 6937 / GPTSA100-15)</name>
    <dbReference type="NCBI Taxonomy" id="929562"/>
    <lineage>
        <taxon>Bacteria</taxon>
        <taxon>Pseudomonadati</taxon>
        <taxon>Bacteroidota</taxon>
        <taxon>Cytophagia</taxon>
        <taxon>Cytophagales</taxon>
        <taxon>Leadbetterellaceae</taxon>
        <taxon>Emticicia</taxon>
    </lineage>
</organism>
<name>A0ABN4AP25_EMTOG</name>
<dbReference type="PANTHER" id="PTHR11877:SF46">
    <property type="entry name" value="TYPE III POLYKETIDE SYNTHASE A"/>
    <property type="match status" value="1"/>
</dbReference>
<dbReference type="InterPro" id="IPR011141">
    <property type="entry name" value="Polyketide_synthase_type-III"/>
</dbReference>
<feature type="domain" description="Chalcone/stilbene synthase N-terminal" evidence="3">
    <location>
        <begin position="3"/>
        <end position="207"/>
    </location>
</feature>
<dbReference type="PANTHER" id="PTHR11877">
    <property type="entry name" value="HYDROXYMETHYLGLUTARYL-COA SYNTHASE"/>
    <property type="match status" value="1"/>
</dbReference>
<comment type="similarity">
    <text evidence="1">Belongs to the thiolase-like superfamily. Chalcone/stilbene synthases family.</text>
</comment>